<proteinExistence type="predicted"/>
<dbReference type="Proteomes" id="UP000034493">
    <property type="component" value="Unassembled WGS sequence"/>
</dbReference>
<dbReference type="SUPFAM" id="SSF46894">
    <property type="entry name" value="C-terminal effector domain of the bipartite response regulators"/>
    <property type="match status" value="1"/>
</dbReference>
<comment type="caution">
    <text evidence="3">The sequence shown here is derived from an EMBL/GenBank/DDBJ whole genome shotgun (WGS) entry which is preliminary data.</text>
</comment>
<dbReference type="InterPro" id="IPR036388">
    <property type="entry name" value="WH-like_DNA-bd_sf"/>
</dbReference>
<dbReference type="AlphaFoldDB" id="A0A0G0VYV0"/>
<dbReference type="InterPro" id="IPR016032">
    <property type="entry name" value="Sig_transdc_resp-reg_C-effctor"/>
</dbReference>
<keyword evidence="1" id="KW-0238">DNA-binding</keyword>
<dbReference type="Pfam" id="PF00486">
    <property type="entry name" value="Trans_reg_C"/>
    <property type="match status" value="1"/>
</dbReference>
<sequence length="734" mass="84804">MAEREKTFATVADKYLHDLAVTRWQWRKAKEEGVEVEITIAKTKVDEIWTKRSESEIAQGLQARRAPVLKEAVAPTVIPSVLPRIEVEIGRDFVFPDGGKVADLSAKEKQILSRLHFSPDEALTSSEIAKTVYDKKVSIAVTKNRLSVILSRIRRKLQDAGWRIVDLTPHGEFRKGNESKYYLAPVEEKPQAVEEVEKPILRFFTGQNQIELAGRRIKLADKQLKVLQVLARSVGQKIPTRRLSQEAFANPTPRETFLSDKVKRLRERINSPEWGDILVSSGNKSGGSWYLLQNVNVVWPEETRSETVKEKPISRVEEVEKRLPTLRIDQETREVTIDGRTVKISGRINWEVFNHLAKNQNKDILWSEIARIARGVGSKAKYPARDVVDSIKRILEFDPKNPQLIISSRPGGKITYRLNAQVEFVGEVEKTKRYKESHQVFEVTLPDGQIIEIRGKLRARALESLAKTSKENPVQTDKISEALYGVYSETNQALIWRMMSNLRKFLKPFNWQIVNTVGGERIQGELGAYYLEKITKQVEAVPTGEEAPVIEEVALVIEEAPLPEAAVPVVEPAEVQPPEVIVKPYEPTEEEKRSKEETRLLAVIVSMLSVNPRLRFEELQRELYSKERDRQVLGDKIYFIYRAEELKDKFVSAFTKMREEAEIAHLKETWTVEERQLWERLQLLQQRWSGYDIEDFKRKVRLEIDRSVRQFYRDHPSGSGREVEWVRRKHEPRR</sequence>
<dbReference type="PATRIC" id="fig|1618411.3.peg.115"/>
<dbReference type="Gene3D" id="1.10.10.10">
    <property type="entry name" value="Winged helix-like DNA-binding domain superfamily/Winged helix DNA-binding domain"/>
    <property type="match status" value="2"/>
</dbReference>
<dbReference type="GO" id="GO:0006355">
    <property type="term" value="P:regulation of DNA-templated transcription"/>
    <property type="evidence" value="ECO:0007669"/>
    <property type="project" value="InterPro"/>
</dbReference>
<name>A0A0G0VYV0_9BACT</name>
<evidence type="ECO:0000259" key="2">
    <source>
        <dbReference type="Pfam" id="PF00486"/>
    </source>
</evidence>
<organism evidence="3 4">
    <name type="scientific">Candidatus Curtissbacteria bacterium GW2011_GWA2_41_24</name>
    <dbReference type="NCBI Taxonomy" id="1618411"/>
    <lineage>
        <taxon>Bacteria</taxon>
        <taxon>Candidatus Curtissiibacteriota</taxon>
    </lineage>
</organism>
<feature type="domain" description="OmpR/PhoB-type" evidence="2">
    <location>
        <begin position="100"/>
        <end position="161"/>
    </location>
</feature>
<gene>
    <name evidence="3" type="ORF">UU56_C0002G0027</name>
</gene>
<dbReference type="GO" id="GO:0000160">
    <property type="term" value="P:phosphorelay signal transduction system"/>
    <property type="evidence" value="ECO:0007669"/>
    <property type="project" value="InterPro"/>
</dbReference>
<dbReference type="InterPro" id="IPR001867">
    <property type="entry name" value="OmpR/PhoB-type_DNA-bd"/>
</dbReference>
<protein>
    <recommendedName>
        <fullName evidence="2">OmpR/PhoB-type domain-containing protein</fullName>
    </recommendedName>
</protein>
<dbReference type="EMBL" id="LCBC01000002">
    <property type="protein sequence ID" value="KKS04887.1"/>
    <property type="molecule type" value="Genomic_DNA"/>
</dbReference>
<accession>A0A0G0VYV0</accession>
<evidence type="ECO:0000313" key="4">
    <source>
        <dbReference type="Proteomes" id="UP000034493"/>
    </source>
</evidence>
<reference evidence="3 4" key="1">
    <citation type="journal article" date="2015" name="Nature">
        <title>rRNA introns, odd ribosomes, and small enigmatic genomes across a large radiation of phyla.</title>
        <authorList>
            <person name="Brown C.T."/>
            <person name="Hug L.A."/>
            <person name="Thomas B.C."/>
            <person name="Sharon I."/>
            <person name="Castelle C.J."/>
            <person name="Singh A."/>
            <person name="Wilkins M.J."/>
            <person name="Williams K.H."/>
            <person name="Banfield J.F."/>
        </authorList>
    </citation>
    <scope>NUCLEOTIDE SEQUENCE [LARGE SCALE GENOMIC DNA]</scope>
</reference>
<dbReference type="GO" id="GO:0003677">
    <property type="term" value="F:DNA binding"/>
    <property type="evidence" value="ECO:0007669"/>
    <property type="project" value="UniProtKB-KW"/>
</dbReference>
<evidence type="ECO:0000256" key="1">
    <source>
        <dbReference type="ARBA" id="ARBA00023125"/>
    </source>
</evidence>
<evidence type="ECO:0000313" key="3">
    <source>
        <dbReference type="EMBL" id="KKS04887.1"/>
    </source>
</evidence>